<keyword evidence="1" id="KW-1133">Transmembrane helix</keyword>
<proteinExistence type="predicted"/>
<dbReference type="AlphaFoldDB" id="A0A2P6R7S1"/>
<protein>
    <submittedName>
        <fullName evidence="2">Uncharacterized protein</fullName>
    </submittedName>
</protein>
<organism evidence="2 3">
    <name type="scientific">Rosa chinensis</name>
    <name type="common">China rose</name>
    <dbReference type="NCBI Taxonomy" id="74649"/>
    <lineage>
        <taxon>Eukaryota</taxon>
        <taxon>Viridiplantae</taxon>
        <taxon>Streptophyta</taxon>
        <taxon>Embryophyta</taxon>
        <taxon>Tracheophyta</taxon>
        <taxon>Spermatophyta</taxon>
        <taxon>Magnoliopsida</taxon>
        <taxon>eudicotyledons</taxon>
        <taxon>Gunneridae</taxon>
        <taxon>Pentapetalae</taxon>
        <taxon>rosids</taxon>
        <taxon>fabids</taxon>
        <taxon>Rosales</taxon>
        <taxon>Rosaceae</taxon>
        <taxon>Rosoideae</taxon>
        <taxon>Rosoideae incertae sedis</taxon>
        <taxon>Rosa</taxon>
    </lineage>
</organism>
<dbReference type="EMBL" id="PDCK01000041">
    <property type="protein sequence ID" value="PRQ42478.1"/>
    <property type="molecule type" value="Genomic_DNA"/>
</dbReference>
<evidence type="ECO:0000313" key="2">
    <source>
        <dbReference type="EMBL" id="PRQ42478.1"/>
    </source>
</evidence>
<evidence type="ECO:0000256" key="1">
    <source>
        <dbReference type="SAM" id="Phobius"/>
    </source>
</evidence>
<feature type="transmembrane region" description="Helical" evidence="1">
    <location>
        <begin position="20"/>
        <end position="40"/>
    </location>
</feature>
<name>A0A2P6R7S1_ROSCH</name>
<sequence length="41" mass="4516">MGLLGLGPFAFLWWCLLRFLYHPGSLCVGVLSMATCVIICL</sequence>
<dbReference type="Gramene" id="PRQ42478">
    <property type="protein sequence ID" value="PRQ42478"/>
    <property type="gene ID" value="RchiOBHm_Chr3g0458071"/>
</dbReference>
<dbReference type="Proteomes" id="UP000238479">
    <property type="component" value="Chromosome 3"/>
</dbReference>
<evidence type="ECO:0000313" key="3">
    <source>
        <dbReference type="Proteomes" id="UP000238479"/>
    </source>
</evidence>
<comment type="caution">
    <text evidence="2">The sequence shown here is derived from an EMBL/GenBank/DDBJ whole genome shotgun (WGS) entry which is preliminary data.</text>
</comment>
<keyword evidence="1" id="KW-0812">Transmembrane</keyword>
<accession>A0A2P6R7S1</accession>
<keyword evidence="3" id="KW-1185">Reference proteome</keyword>
<reference evidence="2 3" key="1">
    <citation type="journal article" date="2018" name="Nat. Genet.">
        <title>The Rosa genome provides new insights in the design of modern roses.</title>
        <authorList>
            <person name="Bendahmane M."/>
        </authorList>
    </citation>
    <scope>NUCLEOTIDE SEQUENCE [LARGE SCALE GENOMIC DNA]</scope>
    <source>
        <strain evidence="3">cv. Old Blush</strain>
    </source>
</reference>
<keyword evidence="1" id="KW-0472">Membrane</keyword>
<gene>
    <name evidence="2" type="ORF">RchiOBHm_Chr3g0458071</name>
</gene>